<comment type="caution">
    <text evidence="1">The sequence shown here is derived from an EMBL/GenBank/DDBJ whole genome shotgun (WGS) entry which is preliminary data.</text>
</comment>
<dbReference type="Proteomes" id="UP000885738">
    <property type="component" value="Unassembled WGS sequence"/>
</dbReference>
<dbReference type="EMBL" id="DRIH01000091">
    <property type="protein sequence ID" value="HEC67735.1"/>
    <property type="molecule type" value="Genomic_DNA"/>
</dbReference>
<gene>
    <name evidence="1" type="ORF">ENI35_02825</name>
</gene>
<evidence type="ECO:0000313" key="1">
    <source>
        <dbReference type="EMBL" id="HEC67735.1"/>
    </source>
</evidence>
<proteinExistence type="predicted"/>
<sequence length="80" mass="10127">MKKYKFSKYFEKEVLRKRPYIKKEWCIKVIENPIKVEKQEENRWRFWGIVEEFDNKVFRVVTLEDKITIHNAFPDRRFKE</sequence>
<evidence type="ECO:0008006" key="2">
    <source>
        <dbReference type="Google" id="ProtNLM"/>
    </source>
</evidence>
<protein>
    <recommendedName>
        <fullName evidence="2">DUF4258 domain-containing protein</fullName>
    </recommendedName>
</protein>
<organism evidence="1">
    <name type="scientific">Desulfofervidus auxilii</name>
    <dbReference type="NCBI Taxonomy" id="1621989"/>
    <lineage>
        <taxon>Bacteria</taxon>
        <taxon>Pseudomonadati</taxon>
        <taxon>Thermodesulfobacteriota</taxon>
        <taxon>Candidatus Desulfofervidia</taxon>
        <taxon>Candidatus Desulfofervidales</taxon>
        <taxon>Candidatus Desulfofervidaceae</taxon>
        <taxon>Candidatus Desulfofervidus</taxon>
    </lineage>
</organism>
<reference evidence="1" key="1">
    <citation type="journal article" date="2020" name="mSystems">
        <title>Genome- and Community-Level Interaction Insights into Carbon Utilization and Element Cycling Functions of Hydrothermarchaeota in Hydrothermal Sediment.</title>
        <authorList>
            <person name="Zhou Z."/>
            <person name="Liu Y."/>
            <person name="Xu W."/>
            <person name="Pan J."/>
            <person name="Luo Z.H."/>
            <person name="Li M."/>
        </authorList>
    </citation>
    <scope>NUCLEOTIDE SEQUENCE [LARGE SCALE GENOMIC DNA]</scope>
    <source>
        <strain evidence="1">HyVt-389</strain>
    </source>
</reference>
<dbReference type="AlphaFoldDB" id="A0A7C2A869"/>
<name>A0A7C2A869_DESA2</name>
<accession>A0A7C2A869</accession>